<dbReference type="EMBL" id="JAANHS010000025">
    <property type="protein sequence ID" value="NHB78455.1"/>
    <property type="molecule type" value="Genomic_DNA"/>
</dbReference>
<protein>
    <submittedName>
        <fullName evidence="13">Copper resistance protein CopC/CopD</fullName>
    </submittedName>
</protein>
<dbReference type="Pfam" id="PF04234">
    <property type="entry name" value="CopC"/>
    <property type="match status" value="1"/>
</dbReference>
<evidence type="ECO:0000256" key="10">
    <source>
        <dbReference type="SAM" id="SignalP"/>
    </source>
</evidence>
<evidence type="ECO:0000256" key="2">
    <source>
        <dbReference type="ARBA" id="ARBA00022475"/>
    </source>
</evidence>
<dbReference type="PANTHER" id="PTHR34820">
    <property type="entry name" value="INNER MEMBRANE PROTEIN YEBZ"/>
    <property type="match status" value="1"/>
</dbReference>
<dbReference type="Gene3D" id="2.60.40.1220">
    <property type="match status" value="1"/>
</dbReference>
<dbReference type="Pfam" id="PF05425">
    <property type="entry name" value="CopD"/>
    <property type="match status" value="1"/>
</dbReference>
<dbReference type="PANTHER" id="PTHR34820:SF4">
    <property type="entry name" value="INNER MEMBRANE PROTEIN YEBZ"/>
    <property type="match status" value="1"/>
</dbReference>
<feature type="transmembrane region" description="Helical" evidence="9">
    <location>
        <begin position="305"/>
        <end position="326"/>
    </location>
</feature>
<dbReference type="RefSeq" id="WP_166404456.1">
    <property type="nucleotide sequence ID" value="NZ_JAANHS010000025.1"/>
</dbReference>
<dbReference type="InterPro" id="IPR007348">
    <property type="entry name" value="CopC_dom"/>
</dbReference>
<feature type="signal peptide" evidence="10">
    <location>
        <begin position="1"/>
        <end position="19"/>
    </location>
</feature>
<name>A0ABX0GAV0_9RHOB</name>
<feature type="transmembrane region" description="Helical" evidence="9">
    <location>
        <begin position="163"/>
        <end position="188"/>
    </location>
</feature>
<evidence type="ECO:0000256" key="8">
    <source>
        <dbReference type="ARBA" id="ARBA00023136"/>
    </source>
</evidence>
<feature type="transmembrane region" description="Helical" evidence="9">
    <location>
        <begin position="136"/>
        <end position="156"/>
    </location>
</feature>
<keyword evidence="2" id="KW-1003">Cell membrane</keyword>
<dbReference type="InterPro" id="IPR032694">
    <property type="entry name" value="CopC/D"/>
</dbReference>
<feature type="chain" id="PRO_5045302630" evidence="10">
    <location>
        <begin position="20"/>
        <end position="521"/>
    </location>
</feature>
<feature type="domain" description="CopC" evidence="11">
    <location>
        <begin position="20"/>
        <end position="110"/>
    </location>
</feature>
<evidence type="ECO:0000256" key="5">
    <source>
        <dbReference type="ARBA" id="ARBA00022729"/>
    </source>
</evidence>
<dbReference type="SUPFAM" id="SSF81296">
    <property type="entry name" value="E set domains"/>
    <property type="match status" value="1"/>
</dbReference>
<dbReference type="InterPro" id="IPR014755">
    <property type="entry name" value="Cu-Rt/internalin_Ig-like"/>
</dbReference>
<dbReference type="InterPro" id="IPR008457">
    <property type="entry name" value="Cu-R_CopD_dom"/>
</dbReference>
<feature type="domain" description="Copper resistance protein D" evidence="12">
    <location>
        <begin position="301"/>
        <end position="399"/>
    </location>
</feature>
<evidence type="ECO:0000313" key="13">
    <source>
        <dbReference type="EMBL" id="NHB78455.1"/>
    </source>
</evidence>
<feature type="transmembrane region" description="Helical" evidence="9">
    <location>
        <begin position="208"/>
        <end position="228"/>
    </location>
</feature>
<comment type="subcellular location">
    <subcellularLocation>
        <location evidence="1">Cell membrane</location>
        <topology evidence="1">Multi-pass membrane protein</topology>
    </subcellularLocation>
</comment>
<evidence type="ECO:0000256" key="9">
    <source>
        <dbReference type="SAM" id="Phobius"/>
    </source>
</evidence>
<dbReference type="Proteomes" id="UP001515660">
    <property type="component" value="Unassembled WGS sequence"/>
</dbReference>
<keyword evidence="5 10" id="KW-0732">Signal</keyword>
<keyword evidence="6 9" id="KW-1133">Transmembrane helix</keyword>
<evidence type="ECO:0000256" key="3">
    <source>
        <dbReference type="ARBA" id="ARBA00022692"/>
    </source>
</evidence>
<keyword evidence="8 9" id="KW-0472">Membrane</keyword>
<feature type="transmembrane region" description="Helical" evidence="9">
    <location>
        <begin position="272"/>
        <end position="293"/>
    </location>
</feature>
<keyword evidence="3 9" id="KW-0812">Transmembrane</keyword>
<comment type="caution">
    <text evidence="13">The sequence shown here is derived from an EMBL/GenBank/DDBJ whole genome shotgun (WGS) entry which is preliminary data.</text>
</comment>
<evidence type="ECO:0000256" key="4">
    <source>
        <dbReference type="ARBA" id="ARBA00022723"/>
    </source>
</evidence>
<reference evidence="13 14" key="1">
    <citation type="journal article" date="2022" name="Microorganisms">
        <title>Genome Sequence and Characterization of a Xanthorhodopsin-Containing, Aerobic Anoxygenic Phototrophic Rhodobacter Species, Isolated from Mesophilic Conditions at Yellowstone National Park.</title>
        <authorList>
            <person name="Kyndt J.A."/>
            <person name="Robertson S."/>
            <person name="Shoffstall I.B."/>
            <person name="Ramaley R.F."/>
            <person name="Meyer T.E."/>
        </authorList>
    </citation>
    <scope>NUCLEOTIDE SEQUENCE [LARGE SCALE GENOMIC DNA]</scope>
    <source>
        <strain evidence="13 14">M37P</strain>
    </source>
</reference>
<evidence type="ECO:0000259" key="12">
    <source>
        <dbReference type="Pfam" id="PF05425"/>
    </source>
</evidence>
<organism evidence="13 14">
    <name type="scientific">Rhodobacter calidifons</name>
    <dbReference type="NCBI Taxonomy" id="2715277"/>
    <lineage>
        <taxon>Bacteria</taxon>
        <taxon>Pseudomonadati</taxon>
        <taxon>Pseudomonadota</taxon>
        <taxon>Alphaproteobacteria</taxon>
        <taxon>Rhodobacterales</taxon>
        <taxon>Rhodobacter group</taxon>
        <taxon>Rhodobacter</taxon>
    </lineage>
</organism>
<evidence type="ECO:0000256" key="6">
    <source>
        <dbReference type="ARBA" id="ARBA00022989"/>
    </source>
</evidence>
<evidence type="ECO:0000259" key="11">
    <source>
        <dbReference type="Pfam" id="PF04234"/>
    </source>
</evidence>
<keyword evidence="7" id="KW-0186">Copper</keyword>
<accession>A0ABX0GAV0</accession>
<feature type="transmembrane region" description="Helical" evidence="9">
    <location>
        <begin position="338"/>
        <end position="358"/>
    </location>
</feature>
<dbReference type="InterPro" id="IPR014756">
    <property type="entry name" value="Ig_E-set"/>
</dbReference>
<gene>
    <name evidence="13" type="ORF">G8O29_17225</name>
</gene>
<evidence type="ECO:0000256" key="1">
    <source>
        <dbReference type="ARBA" id="ARBA00004651"/>
    </source>
</evidence>
<evidence type="ECO:0000313" key="14">
    <source>
        <dbReference type="Proteomes" id="UP001515660"/>
    </source>
</evidence>
<feature type="transmembrane region" description="Helical" evidence="9">
    <location>
        <begin position="240"/>
        <end position="260"/>
    </location>
</feature>
<sequence>MTRLLLALLLALLPLQALAHAQLRASDPAEGAVLAEAPAVARLAFNEAVAPLILRLIGPDGAASDPQGRAENATLTVALPAGLARGTQLLSWRVVSDDGHPVGGTLTFHIGAPSATPPTPAELAAGAARMAAALRLALTVALVTAVGLGLFSALVARAPMPPALLAIGRVAAAATLPLGACLIGVQGLDMLSLPVSAFLSAAPWTAGLAAPVAVTVALSVLAAGLAGVGTPAGDGRLRSGFALGAWALAALSFAASGHAAAAAPRALTVPAVALHAAALIFWMGALLPLLLALRGPQAGLLLRRFSSLAVPLVGLLVLSGATLTWAQAGSLAALAGSAYGLVLGAKLALVAGLLALAARNRLLLTPALAAGRADAAPRLARAIRAEIVLGLLVLALASSFRLTPPPRALIEPAKPLYAHIHTARAMADIRLTPGRAGPVEVSLGPQTGDFDELVPQEVEVVLTQPETGIEPIRLTALHGGDGLWHAGPVTLPVPGEWEVALRLLISDFERVTLTGTLTLPD</sequence>
<evidence type="ECO:0000256" key="7">
    <source>
        <dbReference type="ARBA" id="ARBA00023008"/>
    </source>
</evidence>
<keyword evidence="4" id="KW-0479">Metal-binding</keyword>
<proteinExistence type="predicted"/>
<keyword evidence="14" id="KW-1185">Reference proteome</keyword>